<evidence type="ECO:0000313" key="2">
    <source>
        <dbReference type="EMBL" id="KAA8647235.1"/>
    </source>
</evidence>
<reference evidence="2 5" key="2">
    <citation type="submission" date="2019-08" db="EMBL/GenBank/DDBJ databases">
        <title>The genome sequence of a newly discovered highly antifungal drug resistant Aspergillus species, Aspergillus tanneri NIH 1004.</title>
        <authorList>
            <person name="Mounaud S."/>
            <person name="Singh I."/>
            <person name="Joardar V."/>
            <person name="Pakala S."/>
            <person name="Pakala S."/>
            <person name="Venepally P."/>
            <person name="Chung J.K."/>
            <person name="Losada L."/>
            <person name="Nierman W.C."/>
        </authorList>
    </citation>
    <scope>NUCLEOTIDE SEQUENCE [LARGE SCALE GENOMIC DNA]</scope>
    <source>
        <strain evidence="2 5">NIH1004</strain>
    </source>
</reference>
<dbReference type="EMBL" id="QUQM01000004">
    <property type="protein sequence ID" value="KAA8647235.1"/>
    <property type="molecule type" value="Genomic_DNA"/>
</dbReference>
<feature type="region of interest" description="Disordered" evidence="1">
    <location>
        <begin position="46"/>
        <end position="78"/>
    </location>
</feature>
<gene>
    <name evidence="2" type="ORF">ATNIH1004_005925</name>
    <name evidence="3" type="ORF">EYZ11_004735</name>
</gene>
<evidence type="ECO:0000256" key="1">
    <source>
        <dbReference type="SAM" id="MobiDB-lite"/>
    </source>
</evidence>
<dbReference type="GeneID" id="54328627"/>
<dbReference type="OrthoDB" id="3533623at2759"/>
<evidence type="ECO:0000313" key="3">
    <source>
        <dbReference type="EMBL" id="THC95782.1"/>
    </source>
</evidence>
<feature type="region of interest" description="Disordered" evidence="1">
    <location>
        <begin position="443"/>
        <end position="463"/>
    </location>
</feature>
<dbReference type="EMBL" id="SOSA01000142">
    <property type="protein sequence ID" value="THC95782.1"/>
    <property type="molecule type" value="Genomic_DNA"/>
</dbReference>
<reference evidence="3 4" key="1">
    <citation type="submission" date="2019-03" db="EMBL/GenBank/DDBJ databases">
        <title>The genome sequence of a newly discovered highly antifungal drug resistant Aspergillus species, Aspergillus tanneri NIH 1004.</title>
        <authorList>
            <person name="Mounaud S."/>
            <person name="Singh I."/>
            <person name="Joardar V."/>
            <person name="Pakala S."/>
            <person name="Pakala S."/>
            <person name="Venepally P."/>
            <person name="Hoover J."/>
            <person name="Nierman W."/>
            <person name="Chung J."/>
            <person name="Losada L."/>
        </authorList>
    </citation>
    <scope>NUCLEOTIDE SEQUENCE [LARGE SCALE GENOMIC DNA]</scope>
    <source>
        <strain evidence="3 4">NIH1004</strain>
    </source>
</reference>
<sequence>MAHATEELLDKPDGSSLIWIFDHCLRYPGTYEIPLRTMYALNCNPTRQPPPGTGPRETAFSNRTSNSSKCSTSSQDAPWGRDSDFRALLTHHMSLLQSQPCSLPPTFVTSFLRRCFTPELENVDFPQALTGLDYLKELEGRRKKEVAAALHRLEVQPEDLHKNSEFRKKYPGVVTWIEALSLKNRNMEALYTQIYIGLRRWTLINEMLMEPFNKANCIAMLNTLFPPLTDATVTPTSQLTPQILKSQRDGFFRYISAINNNAKVILNKVITQGAPEGSDNGWPLVRDTLDKYLRMANEIIDECLTVSGPASFDGLVDLDSFETVENVSSRGHKGRKVDSGISFGSSDIIPASSVTSSSNREDVLDKPLPPSPSRNSQLRLGGSTLERLAREIRKLSDAGKVKSLKKMRSTSTLGVRPENLPGKTVDHASFFEIDEQKRKRLIWEATSRKRPHSKQPSTDSFQE</sequence>
<dbReference type="STRING" id="1220188.A0A4S3JK35"/>
<dbReference type="AlphaFoldDB" id="A0A4S3JK35"/>
<feature type="compositionally biased region" description="Low complexity" evidence="1">
    <location>
        <begin position="61"/>
        <end position="74"/>
    </location>
</feature>
<dbReference type="RefSeq" id="XP_033426596.1">
    <property type="nucleotide sequence ID" value="XM_033570564.1"/>
</dbReference>
<evidence type="ECO:0000313" key="5">
    <source>
        <dbReference type="Proteomes" id="UP000324241"/>
    </source>
</evidence>
<name>A0A4S3JK35_9EURO</name>
<proteinExistence type="predicted"/>
<accession>A0A4S3JK35</accession>
<organism evidence="3 4">
    <name type="scientific">Aspergillus tanneri</name>
    <dbReference type="NCBI Taxonomy" id="1220188"/>
    <lineage>
        <taxon>Eukaryota</taxon>
        <taxon>Fungi</taxon>
        <taxon>Dikarya</taxon>
        <taxon>Ascomycota</taxon>
        <taxon>Pezizomycotina</taxon>
        <taxon>Eurotiomycetes</taxon>
        <taxon>Eurotiomycetidae</taxon>
        <taxon>Eurotiales</taxon>
        <taxon>Aspergillaceae</taxon>
        <taxon>Aspergillus</taxon>
        <taxon>Aspergillus subgen. Circumdati</taxon>
    </lineage>
</organism>
<evidence type="ECO:0000313" key="4">
    <source>
        <dbReference type="Proteomes" id="UP000308092"/>
    </source>
</evidence>
<protein>
    <submittedName>
        <fullName evidence="3">Uncharacterized protein</fullName>
    </submittedName>
</protein>
<feature type="compositionally biased region" description="Polar residues" evidence="1">
    <location>
        <begin position="454"/>
        <end position="463"/>
    </location>
</feature>
<dbReference type="VEuPathDB" id="FungiDB:EYZ11_004735"/>
<dbReference type="Proteomes" id="UP000308092">
    <property type="component" value="Unassembled WGS sequence"/>
</dbReference>
<comment type="caution">
    <text evidence="3">The sequence shown here is derived from an EMBL/GenBank/DDBJ whole genome shotgun (WGS) entry which is preliminary data.</text>
</comment>
<keyword evidence="4" id="KW-1185">Reference proteome</keyword>
<feature type="region of interest" description="Disordered" evidence="1">
    <location>
        <begin position="352"/>
        <end position="382"/>
    </location>
</feature>
<dbReference type="Proteomes" id="UP000324241">
    <property type="component" value="Unassembled WGS sequence"/>
</dbReference>